<evidence type="ECO:0000256" key="9">
    <source>
        <dbReference type="ARBA" id="ARBA00023277"/>
    </source>
</evidence>
<evidence type="ECO:0000256" key="1">
    <source>
        <dbReference type="ARBA" id="ARBA00000083"/>
    </source>
</evidence>
<evidence type="ECO:0000256" key="8">
    <source>
        <dbReference type="ARBA" id="ARBA00023235"/>
    </source>
</evidence>
<gene>
    <name evidence="12" type="primary">galE</name>
    <name evidence="12" type="ORF">MoryE10_14590</name>
</gene>
<reference evidence="12" key="1">
    <citation type="submission" date="2019-06" db="EMBL/GenBank/DDBJ databases">
        <title>Complete genome sequence of Methylogaea oryzae strain JCM16910.</title>
        <authorList>
            <person name="Asakawa S."/>
        </authorList>
    </citation>
    <scope>NUCLEOTIDE SEQUENCE</scope>
    <source>
        <strain evidence="12">E10</strain>
    </source>
</reference>
<dbReference type="EMBL" id="AP019782">
    <property type="protein sequence ID" value="BBL70853.1"/>
    <property type="molecule type" value="Genomic_DNA"/>
</dbReference>
<comment type="pathway">
    <text evidence="3 10">Carbohydrate metabolism; galactose metabolism.</text>
</comment>
<dbReference type="Gene3D" id="3.40.50.720">
    <property type="entry name" value="NAD(P)-binding Rossmann-like Domain"/>
    <property type="match status" value="1"/>
</dbReference>
<evidence type="ECO:0000256" key="5">
    <source>
        <dbReference type="ARBA" id="ARBA00013189"/>
    </source>
</evidence>
<comment type="subunit">
    <text evidence="10">Homodimer.</text>
</comment>
<evidence type="ECO:0000313" key="12">
    <source>
        <dbReference type="EMBL" id="BBL70853.1"/>
    </source>
</evidence>
<evidence type="ECO:0000313" key="13">
    <source>
        <dbReference type="Proteomes" id="UP000824988"/>
    </source>
</evidence>
<organism evidence="12 13">
    <name type="scientific">Methylogaea oryzae</name>
    <dbReference type="NCBI Taxonomy" id="1295382"/>
    <lineage>
        <taxon>Bacteria</taxon>
        <taxon>Pseudomonadati</taxon>
        <taxon>Pseudomonadota</taxon>
        <taxon>Gammaproteobacteria</taxon>
        <taxon>Methylococcales</taxon>
        <taxon>Methylococcaceae</taxon>
        <taxon>Methylogaea</taxon>
    </lineage>
</organism>
<dbReference type="InterPro" id="IPR005886">
    <property type="entry name" value="UDP_G4E"/>
</dbReference>
<dbReference type="CDD" id="cd05247">
    <property type="entry name" value="UDP_G4E_1_SDR_e"/>
    <property type="match status" value="1"/>
</dbReference>
<evidence type="ECO:0000256" key="2">
    <source>
        <dbReference type="ARBA" id="ARBA00001911"/>
    </source>
</evidence>
<dbReference type="PANTHER" id="PTHR43725">
    <property type="entry name" value="UDP-GLUCOSE 4-EPIMERASE"/>
    <property type="match status" value="1"/>
</dbReference>
<name>A0A8D4VMF1_9GAMM</name>
<sequence>MTDNAILVTGGAGYIGSHVVKLLGEAGENVVVLDDLSTGRRDAVLYGEFVEGDVGDSRLVGELIVRHRVGAVLHFADRTIVAESVADPLKYYGNNTCKTRNLLQCCVDAGVPHFIFSSSASVYGTRDDGRAAEDSPTRPINPYGTSKLIAEWMLRDCAAAYGLGYVALRYFNVAGCDPEGRLGNNTPNATVLIKVAAEVAAGKRDKLRIFGTDYPTADGTGIRDYVHVSDLADAHIKALAYLRRGGDSTVLNVGYGSGYSVRQVVDAMERAAGLPLAVEECPRRPGDPAEVVAVADRIRGLLDWTPRYNDLDFIVRTQLAWEKRG</sequence>
<evidence type="ECO:0000256" key="6">
    <source>
        <dbReference type="ARBA" id="ARBA00018569"/>
    </source>
</evidence>
<keyword evidence="8 10" id="KW-0413">Isomerase</keyword>
<dbReference type="PANTHER" id="PTHR43725:SF53">
    <property type="entry name" value="UDP-ARABINOSE 4-EPIMERASE 1"/>
    <property type="match status" value="1"/>
</dbReference>
<dbReference type="NCBIfam" id="TIGR01179">
    <property type="entry name" value="galE"/>
    <property type="match status" value="1"/>
</dbReference>
<keyword evidence="13" id="KW-1185">Reference proteome</keyword>
<dbReference type="GO" id="GO:0033499">
    <property type="term" value="P:galactose catabolic process via UDP-galactose, Leloir pathway"/>
    <property type="evidence" value="ECO:0007669"/>
    <property type="project" value="TreeGrafter"/>
</dbReference>
<evidence type="ECO:0000256" key="7">
    <source>
        <dbReference type="ARBA" id="ARBA00023027"/>
    </source>
</evidence>
<dbReference type="InterPro" id="IPR036291">
    <property type="entry name" value="NAD(P)-bd_dom_sf"/>
</dbReference>
<evidence type="ECO:0000259" key="11">
    <source>
        <dbReference type="Pfam" id="PF01370"/>
    </source>
</evidence>
<keyword evidence="7 10" id="KW-0520">NAD</keyword>
<dbReference type="KEGG" id="moz:MoryE10_14590"/>
<dbReference type="Proteomes" id="UP000824988">
    <property type="component" value="Chromosome"/>
</dbReference>
<accession>A0A8D4VMF1</accession>
<keyword evidence="9 10" id="KW-0119">Carbohydrate metabolism</keyword>
<dbReference type="SUPFAM" id="SSF51735">
    <property type="entry name" value="NAD(P)-binding Rossmann-fold domains"/>
    <property type="match status" value="1"/>
</dbReference>
<dbReference type="EC" id="5.1.3.2" evidence="5 10"/>
<dbReference type="Pfam" id="PF01370">
    <property type="entry name" value="Epimerase"/>
    <property type="match status" value="1"/>
</dbReference>
<protein>
    <recommendedName>
        <fullName evidence="6 10">UDP-glucose 4-epimerase</fullName>
        <ecNumber evidence="5 10">5.1.3.2</ecNumber>
    </recommendedName>
</protein>
<dbReference type="RefSeq" id="WP_054774825.1">
    <property type="nucleotide sequence ID" value="NZ_AP019782.1"/>
</dbReference>
<proteinExistence type="inferred from homology"/>
<evidence type="ECO:0000256" key="4">
    <source>
        <dbReference type="ARBA" id="ARBA00007637"/>
    </source>
</evidence>
<feature type="domain" description="NAD-dependent epimerase/dehydratase" evidence="11">
    <location>
        <begin position="6"/>
        <end position="254"/>
    </location>
</feature>
<dbReference type="InterPro" id="IPR001509">
    <property type="entry name" value="Epimerase_deHydtase"/>
</dbReference>
<comment type="cofactor">
    <cofactor evidence="2 10">
        <name>NAD(+)</name>
        <dbReference type="ChEBI" id="CHEBI:57540"/>
    </cofactor>
</comment>
<dbReference type="Gene3D" id="3.90.25.10">
    <property type="entry name" value="UDP-galactose 4-epimerase, domain 1"/>
    <property type="match status" value="1"/>
</dbReference>
<evidence type="ECO:0000256" key="3">
    <source>
        <dbReference type="ARBA" id="ARBA00004947"/>
    </source>
</evidence>
<dbReference type="AlphaFoldDB" id="A0A8D4VMF1"/>
<evidence type="ECO:0000256" key="10">
    <source>
        <dbReference type="RuleBase" id="RU366046"/>
    </source>
</evidence>
<dbReference type="UniPathway" id="UPA00214"/>
<comment type="similarity">
    <text evidence="4 10">Belongs to the NAD(P)-dependent epimerase/dehydratase family.</text>
</comment>
<comment type="catalytic activity">
    <reaction evidence="1 10">
        <text>UDP-alpha-D-glucose = UDP-alpha-D-galactose</text>
        <dbReference type="Rhea" id="RHEA:22168"/>
        <dbReference type="ChEBI" id="CHEBI:58885"/>
        <dbReference type="ChEBI" id="CHEBI:66914"/>
        <dbReference type="EC" id="5.1.3.2"/>
    </reaction>
</comment>
<dbReference type="GO" id="GO:0003978">
    <property type="term" value="F:UDP-glucose 4-epimerase activity"/>
    <property type="evidence" value="ECO:0007669"/>
    <property type="project" value="UniProtKB-UniRule"/>
</dbReference>